<gene>
    <name evidence="5" type="primary">LOC113212509</name>
</gene>
<evidence type="ECO:0000313" key="5">
    <source>
        <dbReference type="RefSeq" id="XP_052126942.1"/>
    </source>
</evidence>
<dbReference type="RefSeq" id="XP_052126942.1">
    <property type="nucleotide sequence ID" value="XM_052270982.1"/>
</dbReference>
<evidence type="ECO:0000313" key="4">
    <source>
        <dbReference type="Proteomes" id="UP000504606"/>
    </source>
</evidence>
<accession>A0A9C6UBI7</accession>
<keyword evidence="2" id="KW-0342">GTP-binding</keyword>
<dbReference type="Gene3D" id="3.40.50.300">
    <property type="entry name" value="P-loop containing nucleotide triphosphate hydrolases"/>
    <property type="match status" value="1"/>
</dbReference>
<dbReference type="Gene3D" id="3.30.300.20">
    <property type="match status" value="1"/>
</dbReference>
<dbReference type="InterPro" id="IPR009019">
    <property type="entry name" value="KH_sf_prok-type"/>
</dbReference>
<dbReference type="GeneID" id="113212509"/>
<dbReference type="PANTHER" id="PTHR42698">
    <property type="entry name" value="GTPASE ERA"/>
    <property type="match status" value="1"/>
</dbReference>
<dbReference type="GO" id="GO:0000028">
    <property type="term" value="P:ribosomal small subunit assembly"/>
    <property type="evidence" value="ECO:0007669"/>
    <property type="project" value="TreeGrafter"/>
</dbReference>
<dbReference type="GO" id="GO:0019843">
    <property type="term" value="F:rRNA binding"/>
    <property type="evidence" value="ECO:0007669"/>
    <property type="project" value="TreeGrafter"/>
</dbReference>
<keyword evidence="4" id="KW-1185">Reference proteome</keyword>
<evidence type="ECO:0000256" key="1">
    <source>
        <dbReference type="ARBA" id="ARBA00022741"/>
    </source>
</evidence>
<dbReference type="GO" id="GO:0005759">
    <property type="term" value="C:mitochondrial matrix"/>
    <property type="evidence" value="ECO:0007669"/>
    <property type="project" value="TreeGrafter"/>
</dbReference>
<organism evidence="4 5">
    <name type="scientific">Frankliniella occidentalis</name>
    <name type="common">Western flower thrips</name>
    <name type="synonym">Euthrips occidentalis</name>
    <dbReference type="NCBI Taxonomy" id="133901"/>
    <lineage>
        <taxon>Eukaryota</taxon>
        <taxon>Metazoa</taxon>
        <taxon>Ecdysozoa</taxon>
        <taxon>Arthropoda</taxon>
        <taxon>Hexapoda</taxon>
        <taxon>Insecta</taxon>
        <taxon>Pterygota</taxon>
        <taxon>Neoptera</taxon>
        <taxon>Paraneoptera</taxon>
        <taxon>Thysanoptera</taxon>
        <taxon>Terebrantia</taxon>
        <taxon>Thripoidea</taxon>
        <taxon>Thripidae</taxon>
        <taxon>Frankliniella</taxon>
    </lineage>
</organism>
<name>A0A9C6UBI7_FRAOC</name>
<dbReference type="AlphaFoldDB" id="A0A9C6UBI7"/>
<reference evidence="5" key="1">
    <citation type="submission" date="2025-08" db="UniProtKB">
        <authorList>
            <consortium name="RefSeq"/>
        </authorList>
    </citation>
    <scope>IDENTIFICATION</scope>
    <source>
        <tissue evidence="5">Whole organism</tissue>
    </source>
</reference>
<feature type="domain" description="G" evidence="3">
    <location>
        <begin position="3"/>
        <end position="94"/>
    </location>
</feature>
<keyword evidence="1" id="KW-0547">Nucleotide-binding</keyword>
<dbReference type="Proteomes" id="UP000504606">
    <property type="component" value="Unplaced"/>
</dbReference>
<dbReference type="PANTHER" id="PTHR42698:SF1">
    <property type="entry name" value="GTPASE ERA, MITOCHONDRIAL"/>
    <property type="match status" value="1"/>
</dbReference>
<dbReference type="GO" id="GO:0005525">
    <property type="term" value="F:GTP binding"/>
    <property type="evidence" value="ECO:0007669"/>
    <property type="project" value="UniProtKB-KW"/>
</dbReference>
<protein>
    <submittedName>
        <fullName evidence="5">GTPase Era, mitochondrial isoform X2</fullName>
    </submittedName>
</protein>
<dbReference type="Pfam" id="PF01926">
    <property type="entry name" value="MMR_HSR1"/>
    <property type="match status" value="1"/>
</dbReference>
<evidence type="ECO:0000259" key="3">
    <source>
        <dbReference type="Pfam" id="PF01926"/>
    </source>
</evidence>
<dbReference type="InterPro" id="IPR027417">
    <property type="entry name" value="P-loop_NTPase"/>
</dbReference>
<dbReference type="SUPFAM" id="SSF54814">
    <property type="entry name" value="Prokaryotic type KH domain (KH-domain type II)"/>
    <property type="match status" value="1"/>
</dbReference>
<dbReference type="InterPro" id="IPR005662">
    <property type="entry name" value="GTPase_Era-like"/>
</dbReference>
<dbReference type="InterPro" id="IPR006073">
    <property type="entry name" value="GTP-bd"/>
</dbReference>
<dbReference type="GO" id="GO:0043024">
    <property type="term" value="F:ribosomal small subunit binding"/>
    <property type="evidence" value="ECO:0007669"/>
    <property type="project" value="TreeGrafter"/>
</dbReference>
<evidence type="ECO:0000256" key="2">
    <source>
        <dbReference type="ARBA" id="ARBA00023134"/>
    </source>
</evidence>
<sequence length="274" mass="31243">MKAHTTRAKVKAFVNEGDTQIVFFDTPGLVSPQEISKYKFESEFLRSAEEAIQEADVIGVVHDASFTKIPELDPLTLRLLLLYQRKGSFLVLNKVDALKRKHNLLNLVTALTRKPKSHIVGSDKLTEQQVVGYLKNTTSWPHFSEVFMISALNGDGVGDIKEFLLNEAQPGRWLVKQNKVTNPDKLAIDFVKAACLDFLQDEIPYTLTFKLNYFEDYEDKCAIEVSVMTKNKRHYRMTMDKVRPIAAYAESHLASALEKECRLRIQITTKDTDE</sequence>
<dbReference type="InterPro" id="IPR015946">
    <property type="entry name" value="KH_dom-like_a/b"/>
</dbReference>
<proteinExistence type="predicted"/>
<dbReference type="SUPFAM" id="SSF52540">
    <property type="entry name" value="P-loop containing nucleoside triphosphate hydrolases"/>
    <property type="match status" value="1"/>
</dbReference>